<keyword evidence="3" id="KW-1185">Reference proteome</keyword>
<feature type="transmembrane region" description="Helical" evidence="1">
    <location>
        <begin position="795"/>
        <end position="816"/>
    </location>
</feature>
<dbReference type="Proteomes" id="UP000623608">
    <property type="component" value="Unassembled WGS sequence"/>
</dbReference>
<protein>
    <submittedName>
        <fullName evidence="2">Uncharacterized protein</fullName>
    </submittedName>
</protein>
<keyword evidence="1" id="KW-0472">Membrane</keyword>
<organism evidence="2 3">
    <name type="scientific">Paractinoplanes tereljensis</name>
    <dbReference type="NCBI Taxonomy" id="571912"/>
    <lineage>
        <taxon>Bacteria</taxon>
        <taxon>Bacillati</taxon>
        <taxon>Actinomycetota</taxon>
        <taxon>Actinomycetes</taxon>
        <taxon>Micromonosporales</taxon>
        <taxon>Micromonosporaceae</taxon>
        <taxon>Paractinoplanes</taxon>
    </lineage>
</organism>
<feature type="transmembrane region" description="Helical" evidence="1">
    <location>
        <begin position="649"/>
        <end position="666"/>
    </location>
</feature>
<feature type="transmembrane region" description="Helical" evidence="1">
    <location>
        <begin position="861"/>
        <end position="884"/>
    </location>
</feature>
<keyword evidence="1" id="KW-1133">Transmembrane helix</keyword>
<feature type="transmembrane region" description="Helical" evidence="1">
    <location>
        <begin position="592"/>
        <end position="612"/>
    </location>
</feature>
<feature type="transmembrane region" description="Helical" evidence="1">
    <location>
        <begin position="715"/>
        <end position="733"/>
    </location>
</feature>
<feature type="transmembrane region" description="Helical" evidence="1">
    <location>
        <begin position="837"/>
        <end position="855"/>
    </location>
</feature>
<name>A0A919NLL6_9ACTN</name>
<feature type="transmembrane region" description="Helical" evidence="1">
    <location>
        <begin position="624"/>
        <end position="642"/>
    </location>
</feature>
<reference evidence="2" key="1">
    <citation type="submission" date="2021-01" db="EMBL/GenBank/DDBJ databases">
        <title>Whole genome shotgun sequence of Actinoplanes tereljensis NBRC 105297.</title>
        <authorList>
            <person name="Komaki H."/>
            <person name="Tamura T."/>
        </authorList>
    </citation>
    <scope>NUCLEOTIDE SEQUENCE</scope>
    <source>
        <strain evidence="2">NBRC 105297</strain>
    </source>
</reference>
<evidence type="ECO:0000256" key="1">
    <source>
        <dbReference type="SAM" id="Phobius"/>
    </source>
</evidence>
<feature type="transmembrane region" description="Helical" evidence="1">
    <location>
        <begin position="772"/>
        <end position="789"/>
    </location>
</feature>
<dbReference type="EMBL" id="BOMY01000022">
    <property type="protein sequence ID" value="GIF20385.1"/>
    <property type="molecule type" value="Genomic_DNA"/>
</dbReference>
<dbReference type="AlphaFoldDB" id="A0A919NLL6"/>
<gene>
    <name evidence="2" type="ORF">Ate02nite_31150</name>
</gene>
<evidence type="ECO:0000313" key="3">
    <source>
        <dbReference type="Proteomes" id="UP000623608"/>
    </source>
</evidence>
<dbReference type="RefSeq" id="WP_203805985.1">
    <property type="nucleotide sequence ID" value="NZ_BOMY01000022.1"/>
</dbReference>
<feature type="transmembrane region" description="Helical" evidence="1">
    <location>
        <begin position="745"/>
        <end position="765"/>
    </location>
</feature>
<comment type="caution">
    <text evidence="2">The sequence shown here is derived from an EMBL/GenBank/DDBJ whole genome shotgun (WGS) entry which is preliminary data.</text>
</comment>
<feature type="transmembrane region" description="Helical" evidence="1">
    <location>
        <begin position="154"/>
        <end position="173"/>
    </location>
</feature>
<sequence>MTAAGGEAAEAILWGIVARLRAQGRPVSLREIQRAQDVIAYLVTRLGRPPTDDELRRHLQPLFCGRDRDLTPFAEVFRDSAPDPEPGDDSPAAAARWWRRIPPAIAAVGIALAMVSLLQLVLWLWTLNPAAGTSTGTGNTGGAADTNPGWTSGLWVSVAGLVVATVAVSLLAFRKRLRRRPGASALEPVLDLGWETALPLAPDVGARVARVLRARTREPGRGTLDVPRTIDATLRAGLRLTPRFVEYKRTPEYLAVIEQRSAGDVLAGHYARMVDQLTAQGVGMRRAGLQPRSPLVIDPERGPRHLESLQPASERERLLLFAADWPLRDPLTGADRPWLDRFDQWAETIRIDPDVHRTRPLRVVDRVLDDVRALDPSFARTRGGPAAAQLPFMFESGDLVWIEPIPPPRDELLRVMDLLVTTLGPAGWYWLSACALYPEISYELTVTLGRLIHADDGRPLADHVPIEVLARLPWFRHAYMPDWLRASLIGTLSRGQLVEARAALDQTLTSGLGGPGAGLTVTESGPGPTTATGTTDRVYLEATGLRRQKLAASAPKALVTAIRHRRHRLAMPGLAFDAPSPRVRRALVAGNALIAGSVLLVALANLASLLVTQRVGAYRFWGELWSFAMILAATFSGVLSAAAGRWRGFLLGSGVTVLTAVAWSAYSMDGLDRISGVPTVAEPFIALVWTTAVLVWPFKPSVVAWPTFQRRNRAVYYVSCGVVVFVETIFALAQSSEGGTTLASWQSACVVCLLFAGTAASLGAAYAGGVRVVPAAMAGVLLVSVAVLFDSAEDRSAGLFLAVPAIVMLAAFAVRLHRHRDRPPLEFAESWWYQWRSSMMVAVPGLSGVVGWIVYGGDLEGAAWFGGVPALFALLHVIGNRFGAFAARNRLSSRLPLHFD</sequence>
<evidence type="ECO:0000313" key="2">
    <source>
        <dbReference type="EMBL" id="GIF20385.1"/>
    </source>
</evidence>
<proteinExistence type="predicted"/>
<feature type="transmembrane region" description="Helical" evidence="1">
    <location>
        <begin position="686"/>
        <end position="708"/>
    </location>
</feature>
<feature type="transmembrane region" description="Helical" evidence="1">
    <location>
        <begin position="104"/>
        <end position="125"/>
    </location>
</feature>
<accession>A0A919NLL6</accession>
<keyword evidence="1" id="KW-0812">Transmembrane</keyword>